<dbReference type="Pfam" id="PF06985">
    <property type="entry name" value="HET"/>
    <property type="match status" value="1"/>
</dbReference>
<evidence type="ECO:0000256" key="2">
    <source>
        <dbReference type="SAM" id="MobiDB-lite"/>
    </source>
</evidence>
<dbReference type="InterPro" id="IPR002110">
    <property type="entry name" value="Ankyrin_rpt"/>
</dbReference>
<dbReference type="InterPro" id="IPR010730">
    <property type="entry name" value="HET"/>
</dbReference>
<dbReference type="Proteomes" id="UP000774617">
    <property type="component" value="Unassembled WGS sequence"/>
</dbReference>
<accession>A0ABQ8GT97</accession>
<dbReference type="PANTHER" id="PTHR24148">
    <property type="entry name" value="ANKYRIN REPEAT DOMAIN-CONTAINING PROTEIN 39 HOMOLOG-RELATED"/>
    <property type="match status" value="1"/>
</dbReference>
<dbReference type="PROSITE" id="PS50088">
    <property type="entry name" value="ANK_REPEAT"/>
    <property type="match status" value="1"/>
</dbReference>
<keyword evidence="5" id="KW-1185">Reference proteome</keyword>
<keyword evidence="1" id="KW-0040">ANK repeat</keyword>
<feature type="repeat" description="ANK" evidence="1">
    <location>
        <begin position="181"/>
        <end position="213"/>
    </location>
</feature>
<feature type="region of interest" description="Disordered" evidence="2">
    <location>
        <begin position="818"/>
        <end position="839"/>
    </location>
</feature>
<dbReference type="EMBL" id="JAGTJR010000002">
    <property type="protein sequence ID" value="KAH7063709.1"/>
    <property type="molecule type" value="Genomic_DNA"/>
</dbReference>
<evidence type="ECO:0000256" key="1">
    <source>
        <dbReference type="PROSITE-ProRule" id="PRU00023"/>
    </source>
</evidence>
<dbReference type="InterPro" id="IPR052895">
    <property type="entry name" value="HetReg/Transcr_Mod"/>
</dbReference>
<name>A0ABQ8GT97_9PEZI</name>
<sequence>MPSNTEHSPFSFTAPKYEPLPTPTSIRLLKIIGRNSHSHLNPLHRKGKLIGPTPSICGNPLIQCTLETYELADAPPYACLSYTWGSPEPDRVTRGIDLSRDDYGPATKWPVAVDGQLFFVRKNLFDALQQFHPDKSVEDVNRTDPDEYYKTRLIKAAEDGRLWEVRRLLEKGASVGAKDCFDETALHYAAENGHYDIVKELVSAGADMGSFDETGRTPLQCSLQRERGEYKKVRKFLWDEQFRNRYGEGAGPGERILWVDAICINQDDLEERAAQVKIMSRIYDKALEVLVWLGEGLDNARLLQAAISRVNKEDGDLDELARKWRNSLTNFIREGFGDEDAELPEDCILAPAEIEEMSQWLTRAWFTRTWVVQELSLAQRVRMFAGSVEFCWPDVLKFLSLMARVGYFDNSTFWRLDNGIRKQDGIGGDCSEAWKLAEIRLRTRGNASEWALLDSVFRHDDSAPNNPHILRAGRLSLPIILSLCWTFQSKDPRDKIFALLTITRPLPEPDRIQINYSTPVERLYTQVGHLFLRGSGDDAMYLSGRDGSPDSLEPLEGLSYVQDPFVGPRCRMPGLPTWAPDFSTPHVTTRIWRRRFCAATALAPSFGPGPADPAVLRTQALLWDEVVAVEDLSRRDQEFTIDVPPWLEMVMQLQEEGEKEGRGYPTGECGMQVLCRTLMADHLWLEGDVEEQERVRSLFREFLAWELANEVEVEGMGDKQKGQEAQHAGFMPTVEEIMDAGKQLPQVMESNGWCTYHGPDCAIFDDGTTFRSAFLRVNRKRALFRTKNGYLGLGPMYVKPGDVVALVAGSRVPVILRRGKKKGKRKGQEGSGRARKKSNADEGRLKFVGEAYVHGIMYGEVLRDDRKGAEGAGNLVEVRDKFEVIELV</sequence>
<evidence type="ECO:0000313" key="4">
    <source>
        <dbReference type="EMBL" id="KAH7063709.1"/>
    </source>
</evidence>
<proteinExistence type="predicted"/>
<organism evidence="4 5">
    <name type="scientific">Macrophomina phaseolina</name>
    <dbReference type="NCBI Taxonomy" id="35725"/>
    <lineage>
        <taxon>Eukaryota</taxon>
        <taxon>Fungi</taxon>
        <taxon>Dikarya</taxon>
        <taxon>Ascomycota</taxon>
        <taxon>Pezizomycotina</taxon>
        <taxon>Dothideomycetes</taxon>
        <taxon>Dothideomycetes incertae sedis</taxon>
        <taxon>Botryosphaeriales</taxon>
        <taxon>Botryosphaeriaceae</taxon>
        <taxon>Macrophomina</taxon>
    </lineage>
</organism>
<feature type="domain" description="Heterokaryon incompatibility" evidence="3">
    <location>
        <begin position="253"/>
        <end position="374"/>
    </location>
</feature>
<dbReference type="SMART" id="SM00248">
    <property type="entry name" value="ANK"/>
    <property type="match status" value="2"/>
</dbReference>
<dbReference type="PANTHER" id="PTHR24148:SF64">
    <property type="entry name" value="HETEROKARYON INCOMPATIBILITY DOMAIN-CONTAINING PROTEIN"/>
    <property type="match status" value="1"/>
</dbReference>
<dbReference type="Pfam" id="PF12796">
    <property type="entry name" value="Ank_2"/>
    <property type="match status" value="1"/>
</dbReference>
<comment type="caution">
    <text evidence="4">The sequence shown here is derived from an EMBL/GenBank/DDBJ whole genome shotgun (WGS) entry which is preliminary data.</text>
</comment>
<dbReference type="SUPFAM" id="SSF48403">
    <property type="entry name" value="Ankyrin repeat"/>
    <property type="match status" value="1"/>
</dbReference>
<evidence type="ECO:0000259" key="3">
    <source>
        <dbReference type="Pfam" id="PF06985"/>
    </source>
</evidence>
<protein>
    <recommendedName>
        <fullName evidence="3">Heterokaryon incompatibility domain-containing protein</fullName>
    </recommendedName>
</protein>
<dbReference type="InterPro" id="IPR036770">
    <property type="entry name" value="Ankyrin_rpt-contain_sf"/>
</dbReference>
<dbReference type="PROSITE" id="PS50297">
    <property type="entry name" value="ANK_REP_REGION"/>
    <property type="match status" value="1"/>
</dbReference>
<dbReference type="Gene3D" id="1.25.40.20">
    <property type="entry name" value="Ankyrin repeat-containing domain"/>
    <property type="match status" value="1"/>
</dbReference>
<dbReference type="Pfam" id="PF26639">
    <property type="entry name" value="Het-6_barrel"/>
    <property type="match status" value="1"/>
</dbReference>
<gene>
    <name evidence="4" type="ORF">B0J12DRAFT_563004</name>
</gene>
<evidence type="ECO:0000313" key="5">
    <source>
        <dbReference type="Proteomes" id="UP000774617"/>
    </source>
</evidence>
<reference evidence="4 5" key="1">
    <citation type="journal article" date="2021" name="Nat. Commun.">
        <title>Genetic determinants of endophytism in the Arabidopsis root mycobiome.</title>
        <authorList>
            <person name="Mesny F."/>
            <person name="Miyauchi S."/>
            <person name="Thiergart T."/>
            <person name="Pickel B."/>
            <person name="Atanasova L."/>
            <person name="Karlsson M."/>
            <person name="Huettel B."/>
            <person name="Barry K.W."/>
            <person name="Haridas S."/>
            <person name="Chen C."/>
            <person name="Bauer D."/>
            <person name="Andreopoulos W."/>
            <person name="Pangilinan J."/>
            <person name="LaButti K."/>
            <person name="Riley R."/>
            <person name="Lipzen A."/>
            <person name="Clum A."/>
            <person name="Drula E."/>
            <person name="Henrissat B."/>
            <person name="Kohler A."/>
            <person name="Grigoriev I.V."/>
            <person name="Martin F.M."/>
            <person name="Hacquard S."/>
        </authorList>
    </citation>
    <scope>NUCLEOTIDE SEQUENCE [LARGE SCALE GENOMIC DNA]</scope>
    <source>
        <strain evidence="4 5">MPI-SDFR-AT-0080</strain>
    </source>
</reference>